<reference evidence="1 2" key="1">
    <citation type="submission" date="2019-12" db="EMBL/GenBank/DDBJ databases">
        <title>Nocardia macrotermitis sp. nov. and Nocardia aurantia sp. nov., isolated from the gut of the fungus growing-termite Macrotermes natalensis.</title>
        <authorList>
            <person name="Christine B."/>
            <person name="Rene B."/>
        </authorList>
    </citation>
    <scope>NUCLEOTIDE SEQUENCE [LARGE SCALE GENOMIC DNA]</scope>
    <source>
        <strain evidence="1 2">DSM 102126</strain>
    </source>
</reference>
<dbReference type="Gene3D" id="1.10.260.40">
    <property type="entry name" value="lambda repressor-like DNA-binding domains"/>
    <property type="match status" value="1"/>
</dbReference>
<evidence type="ECO:0000313" key="2">
    <source>
        <dbReference type="Proteomes" id="UP000431901"/>
    </source>
</evidence>
<accession>A0A6I4WNK1</accession>
<dbReference type="GO" id="GO:0003677">
    <property type="term" value="F:DNA binding"/>
    <property type="evidence" value="ECO:0007669"/>
    <property type="project" value="InterPro"/>
</dbReference>
<proteinExistence type="predicted"/>
<dbReference type="InterPro" id="IPR010982">
    <property type="entry name" value="Lambda_DNA-bd_dom_sf"/>
</dbReference>
<comment type="caution">
    <text evidence="1">The sequence shown here is derived from an EMBL/GenBank/DDBJ whole genome shotgun (WGS) entry which is preliminary data.</text>
</comment>
<keyword evidence="2" id="KW-1185">Reference proteome</keyword>
<evidence type="ECO:0000313" key="1">
    <source>
        <dbReference type="EMBL" id="MXQ68212.1"/>
    </source>
</evidence>
<dbReference type="EMBL" id="WUTW01000011">
    <property type="protein sequence ID" value="MXQ68212.1"/>
    <property type="molecule type" value="Genomic_DNA"/>
</dbReference>
<dbReference type="SUPFAM" id="SSF56024">
    <property type="entry name" value="Phospholipase D/nuclease"/>
    <property type="match status" value="1"/>
</dbReference>
<dbReference type="RefSeq" id="WP_161106399.1">
    <property type="nucleotide sequence ID" value="NZ_JBHLYI010000014.1"/>
</dbReference>
<protein>
    <submittedName>
        <fullName evidence="1">XRE family transcriptional regulator</fullName>
    </submittedName>
</protein>
<name>A0A6I4WNK1_9ACTN</name>
<dbReference type="OrthoDB" id="8438314at2"/>
<gene>
    <name evidence="1" type="ORF">GQ466_29770</name>
</gene>
<dbReference type="AlphaFoldDB" id="A0A6I4WNK1"/>
<sequence length="241" mass="27081">MNEQLRDAIADCGLTRDQIASRLAVDPKTVDRWIAGRVPHPRHREALARLINANKQDLWPEPTQRTRRPNYGSPGIIATYPHRWAVPRTVWQDLFEGAEQEIDILAYAGLFLAEDTGLLNTIAKKAREGVTVRILLGDPDGHNIAERGEAEGIGDAMSAKIRNALTLYQPLRDIEGVHLRLHDTALYNSIYRSDNEIISNPHILGVPAAQAPVLHLRNQERLSIFAIYCESFKRIWSNSSA</sequence>
<organism evidence="1 2">
    <name type="scientific">Actinomadura rayongensis</name>
    <dbReference type="NCBI Taxonomy" id="1429076"/>
    <lineage>
        <taxon>Bacteria</taxon>
        <taxon>Bacillati</taxon>
        <taxon>Actinomycetota</taxon>
        <taxon>Actinomycetes</taxon>
        <taxon>Streptosporangiales</taxon>
        <taxon>Thermomonosporaceae</taxon>
        <taxon>Actinomadura</taxon>
    </lineage>
</organism>
<dbReference type="Proteomes" id="UP000431901">
    <property type="component" value="Unassembled WGS sequence"/>
</dbReference>